<keyword evidence="1" id="KW-0805">Transcription regulation</keyword>
<reference evidence="4 5" key="1">
    <citation type="submission" date="2021-01" db="EMBL/GenBank/DDBJ databases">
        <title>Whole genome shotgun sequence of Actinoplanes durhamensis NBRC 14914.</title>
        <authorList>
            <person name="Komaki H."/>
            <person name="Tamura T."/>
        </authorList>
    </citation>
    <scope>NUCLEOTIDE SEQUENCE [LARGE SCALE GENOMIC DNA]</scope>
    <source>
        <strain evidence="4 5">NBRC 14914</strain>
    </source>
</reference>
<dbReference type="Pfam" id="PF02909">
    <property type="entry name" value="TetR_C_1"/>
    <property type="match status" value="1"/>
</dbReference>
<sequence length="76" mass="8038">MTATSGEAHVMAILLGDPARAFGDYEELLTRFVRPERFPALAAAVADGGFGPDPADDSFEQGLAVVLDGLELSMNR</sequence>
<dbReference type="RefSeq" id="WP_203731170.1">
    <property type="nucleotide sequence ID" value="NZ_BAAATX010000011.1"/>
</dbReference>
<evidence type="ECO:0000259" key="3">
    <source>
        <dbReference type="Pfam" id="PF02909"/>
    </source>
</evidence>
<accession>A0ABQ3Z3M0</accession>
<protein>
    <recommendedName>
        <fullName evidence="3">Tetracycline repressor TetR C-terminal domain-containing protein</fullName>
    </recommendedName>
</protein>
<name>A0ABQ3Z3M0_9ACTN</name>
<evidence type="ECO:0000256" key="2">
    <source>
        <dbReference type="ARBA" id="ARBA00023163"/>
    </source>
</evidence>
<dbReference type="InterPro" id="IPR004111">
    <property type="entry name" value="Repressor_TetR_C"/>
</dbReference>
<dbReference type="EMBL" id="BOML01000046">
    <property type="protein sequence ID" value="GIE04430.1"/>
    <property type="molecule type" value="Genomic_DNA"/>
</dbReference>
<keyword evidence="5" id="KW-1185">Reference proteome</keyword>
<evidence type="ECO:0000313" key="5">
    <source>
        <dbReference type="Proteomes" id="UP000637628"/>
    </source>
</evidence>
<dbReference type="Proteomes" id="UP000637628">
    <property type="component" value="Unassembled WGS sequence"/>
</dbReference>
<proteinExistence type="predicted"/>
<organism evidence="4 5">
    <name type="scientific">Paractinoplanes durhamensis</name>
    <dbReference type="NCBI Taxonomy" id="113563"/>
    <lineage>
        <taxon>Bacteria</taxon>
        <taxon>Bacillati</taxon>
        <taxon>Actinomycetota</taxon>
        <taxon>Actinomycetes</taxon>
        <taxon>Micromonosporales</taxon>
        <taxon>Micromonosporaceae</taxon>
        <taxon>Paractinoplanes</taxon>
    </lineage>
</organism>
<keyword evidence="2" id="KW-0804">Transcription</keyword>
<evidence type="ECO:0000256" key="1">
    <source>
        <dbReference type="ARBA" id="ARBA00023015"/>
    </source>
</evidence>
<gene>
    <name evidence="4" type="ORF">Adu01nite_57800</name>
</gene>
<evidence type="ECO:0000313" key="4">
    <source>
        <dbReference type="EMBL" id="GIE04430.1"/>
    </source>
</evidence>
<dbReference type="SUPFAM" id="SSF48498">
    <property type="entry name" value="Tetracyclin repressor-like, C-terminal domain"/>
    <property type="match status" value="1"/>
</dbReference>
<feature type="domain" description="Tetracycline repressor TetR C-terminal" evidence="3">
    <location>
        <begin position="24"/>
        <end position="71"/>
    </location>
</feature>
<comment type="caution">
    <text evidence="4">The sequence shown here is derived from an EMBL/GenBank/DDBJ whole genome shotgun (WGS) entry which is preliminary data.</text>
</comment>
<dbReference type="InterPro" id="IPR036271">
    <property type="entry name" value="Tet_transcr_reg_TetR-rel_C_sf"/>
</dbReference>
<dbReference type="Gene3D" id="1.10.357.10">
    <property type="entry name" value="Tetracycline Repressor, domain 2"/>
    <property type="match status" value="1"/>
</dbReference>